<dbReference type="SUPFAM" id="SSF53098">
    <property type="entry name" value="Ribonuclease H-like"/>
    <property type="match status" value="1"/>
</dbReference>
<dbReference type="Pfam" id="PF14291">
    <property type="entry name" value="DUF4371"/>
    <property type="match status" value="1"/>
</dbReference>
<evidence type="ECO:0000313" key="3">
    <source>
        <dbReference type="Proteomes" id="UP000515146"/>
    </source>
</evidence>
<feature type="domain" description="TTF-type" evidence="2">
    <location>
        <begin position="157"/>
        <end position="241"/>
    </location>
</feature>
<organism evidence="3 4">
    <name type="scientific">Dermatophagoides pteronyssinus</name>
    <name type="common">European house dust mite</name>
    <dbReference type="NCBI Taxonomy" id="6956"/>
    <lineage>
        <taxon>Eukaryota</taxon>
        <taxon>Metazoa</taxon>
        <taxon>Ecdysozoa</taxon>
        <taxon>Arthropoda</taxon>
        <taxon>Chelicerata</taxon>
        <taxon>Arachnida</taxon>
        <taxon>Acari</taxon>
        <taxon>Acariformes</taxon>
        <taxon>Sarcoptiformes</taxon>
        <taxon>Astigmata</taxon>
        <taxon>Psoroptidia</taxon>
        <taxon>Analgoidea</taxon>
        <taxon>Pyroglyphidae</taxon>
        <taxon>Dermatophagoidinae</taxon>
        <taxon>Dermatophagoides</taxon>
    </lineage>
</organism>
<gene>
    <name evidence="4" type="primary">LOC113795630</name>
</gene>
<feature type="region of interest" description="Disordered" evidence="1">
    <location>
        <begin position="1"/>
        <end position="25"/>
    </location>
</feature>
<dbReference type="GO" id="GO:0046983">
    <property type="term" value="F:protein dimerization activity"/>
    <property type="evidence" value="ECO:0007669"/>
    <property type="project" value="InterPro"/>
</dbReference>
<dbReference type="OrthoDB" id="6516454at2759"/>
<feature type="compositionally biased region" description="Basic and acidic residues" evidence="1">
    <location>
        <begin position="1"/>
        <end position="16"/>
    </location>
</feature>
<dbReference type="Proteomes" id="UP000515146">
    <property type="component" value="Unplaced"/>
</dbReference>
<proteinExistence type="predicted"/>
<keyword evidence="3" id="KW-1185">Reference proteome</keyword>
<sequence>MGRKRDIGRKYLSGHEKKIRKKKSENIDKEFKGSLLKYFKQDEKKGTQTMDVTELEQEDLLTESNEECSTSSQSTSLQLTSSQSTSLQETSSQSTSSKSISSQGNQQSSIIDLHDPGFWPEKITEQFRMEIIRNGMVQLKGYNYPKDRFNRSFSDKHFTRTLKNGLQQERRWLLYSKEKDSVFCFSCRLFCPNDSALCSDGFNDWTHLSERLHTHENSKGHFNSMFQLIELEKHLKSGTTIDKIHENHVQQRIQFLTKVFERLIQAILFMSKNNLAFRGSNDKLYEPHNGIFLSLIEYVGKFDPVMNEHLKYSKKSYLSPKIQNQLIIAMARKVRSEIISKIKEARYFSILLDCTPDASHQEQLSIVFRYVDVDDMTNGFIHERFLQFESVEDTTGKGLTAKIESILKDEGLDLANCRGQSYDNGANMRGVNKGVQALILEKNPKAYYMSCGSHNLNLILSEMSKSSNIAISFFGTLQSLYNIFAGSVNRWRILKEHVNNLTPKPLSETRWECRINSVKAVRFQLLEFSKALESLENHVTESKIKSEIDSIKNKISSIEFIFSLIIWYRILEKVNIVSKLFQKFRDEGFDSSLAESRELARRLDINPEFKDNRIRKKKRFDSEGDDEPKSSPEDRYRIDYFLIIIDQALESFRNRFQYYRNHHEMFGPFYDSDRLKSLSESELDTCGRTIASVMGEDIECSDLVNEIRLSREVLPSNLGLSQTLKYFSDNHLLELYPNLVILLRILSTLPITVASAERSFSKLKLIKTYLRSTIGKDRFNALALLSIEQEFVNNIDFSDLAYRFAVNQSKSK</sequence>
<accession>A0A6P6Y8L0</accession>
<dbReference type="InParanoid" id="A0A6P6Y8L0"/>
<dbReference type="PANTHER" id="PTHR45749">
    <property type="match status" value="1"/>
</dbReference>
<dbReference type="KEGG" id="dpte:113795630"/>
<dbReference type="InterPro" id="IPR008906">
    <property type="entry name" value="HATC_C_dom"/>
</dbReference>
<dbReference type="PANTHER" id="PTHR45749:SF35">
    <property type="entry name" value="AC-LIKE TRANSPOSASE-RELATED"/>
    <property type="match status" value="1"/>
</dbReference>
<dbReference type="InterPro" id="IPR012337">
    <property type="entry name" value="RNaseH-like_sf"/>
</dbReference>
<feature type="compositionally biased region" description="Low complexity" evidence="1">
    <location>
        <begin position="67"/>
        <end position="109"/>
    </location>
</feature>
<dbReference type="Pfam" id="PF05699">
    <property type="entry name" value="Dimer_Tnp_hAT"/>
    <property type="match status" value="1"/>
</dbReference>
<dbReference type="InterPro" id="IPR025398">
    <property type="entry name" value="DUF4371"/>
</dbReference>
<evidence type="ECO:0000256" key="1">
    <source>
        <dbReference type="SAM" id="MobiDB-lite"/>
    </source>
</evidence>
<name>A0A6P6Y8L0_DERPT</name>
<reference evidence="4" key="1">
    <citation type="submission" date="2025-08" db="UniProtKB">
        <authorList>
            <consortium name="RefSeq"/>
        </authorList>
    </citation>
    <scope>IDENTIFICATION</scope>
    <source>
        <strain evidence="4">Airmid</strain>
    </source>
</reference>
<dbReference type="OMA" id="HTHENSK"/>
<evidence type="ECO:0000313" key="4">
    <source>
        <dbReference type="RefSeq" id="XP_027201635.1"/>
    </source>
</evidence>
<feature type="region of interest" description="Disordered" evidence="1">
    <location>
        <begin position="58"/>
        <end position="114"/>
    </location>
</feature>
<evidence type="ECO:0000259" key="2">
    <source>
        <dbReference type="SMART" id="SM00597"/>
    </source>
</evidence>
<dbReference type="RefSeq" id="XP_027201635.1">
    <property type="nucleotide sequence ID" value="XM_027345834.1"/>
</dbReference>
<dbReference type="AlphaFoldDB" id="A0A6P6Y8L0"/>
<protein>
    <submittedName>
        <fullName evidence="4">Zinc finger MYM-type protein 1-like</fullName>
    </submittedName>
</protein>
<dbReference type="InterPro" id="IPR006580">
    <property type="entry name" value="Znf_TTF"/>
</dbReference>
<dbReference type="SMART" id="SM00597">
    <property type="entry name" value="ZnF_TTF"/>
    <property type="match status" value="1"/>
</dbReference>